<dbReference type="InterPro" id="IPR000866">
    <property type="entry name" value="AhpC/TSA"/>
</dbReference>
<keyword evidence="1" id="KW-0676">Redox-active center</keyword>
<dbReference type="Proteomes" id="UP000190166">
    <property type="component" value="Unassembled WGS sequence"/>
</dbReference>
<dbReference type="SUPFAM" id="SSF52833">
    <property type="entry name" value="Thioredoxin-like"/>
    <property type="match status" value="1"/>
</dbReference>
<dbReference type="STRING" id="393003.SAMN05660461_0537"/>
<keyword evidence="2" id="KW-0732">Signal</keyword>
<dbReference type="InterPro" id="IPR017937">
    <property type="entry name" value="Thioredoxin_CS"/>
</dbReference>
<dbReference type="Pfam" id="PF00578">
    <property type="entry name" value="AhpC-TSA"/>
    <property type="match status" value="1"/>
</dbReference>
<dbReference type="PANTHER" id="PTHR42852:SF17">
    <property type="entry name" value="THIOREDOXIN-LIKE PROTEIN HI_1115"/>
    <property type="match status" value="1"/>
</dbReference>
<dbReference type="InterPro" id="IPR036249">
    <property type="entry name" value="Thioredoxin-like_sf"/>
</dbReference>
<dbReference type="CDD" id="cd02966">
    <property type="entry name" value="TlpA_like_family"/>
    <property type="match status" value="1"/>
</dbReference>
<dbReference type="RefSeq" id="WP_079467866.1">
    <property type="nucleotide sequence ID" value="NZ_FUZZ01000001.1"/>
</dbReference>
<dbReference type="InterPro" id="IPR050553">
    <property type="entry name" value="Thioredoxin_ResA/DsbE_sf"/>
</dbReference>
<dbReference type="EMBL" id="FUZZ01000001">
    <property type="protein sequence ID" value="SKC95846.1"/>
    <property type="molecule type" value="Genomic_DNA"/>
</dbReference>
<proteinExistence type="predicted"/>
<dbReference type="Gene3D" id="3.40.30.10">
    <property type="entry name" value="Glutaredoxin"/>
    <property type="match status" value="1"/>
</dbReference>
<accession>A0A1T5N5Y0</accession>
<name>A0A1T5N5Y0_9BACT</name>
<evidence type="ECO:0000256" key="1">
    <source>
        <dbReference type="ARBA" id="ARBA00023284"/>
    </source>
</evidence>
<dbReference type="GO" id="GO:0016491">
    <property type="term" value="F:oxidoreductase activity"/>
    <property type="evidence" value="ECO:0007669"/>
    <property type="project" value="InterPro"/>
</dbReference>
<sequence length="470" mass="53331">MKYLKICFLLLITTAAFSQNRGSVDPKLTELLNQKDSVQLGKKLEALSKSDVEEDLNLLVSYYNTTRNQNKRDSIARLSIRKFPNGFAAFDEALGEIYNETNGAENEKKYKLFVSRFGSNPTLKGHFFFDAAKYYVAVSFRNNPGKVMQYLNQIRDTVYKTKAFSYAARETYARKEYVLAETLIKKSIGDEMRRSAEKSADYYTYARQYAAILYANKKYKDGLKYARQVYAQDDKKDKTFNDTYLNLLVANREFTEAFPLMEESIKNGRAAQEVKAQFKNAYITVKGSDQGFVAYERALYDALKEKINADLAKKMIKEPAFDFSVTDVNGKTVSLSDYKGKTVVLDFWATWCGPCKASFPNMQAAVNKFKDDSSVVFLFIHTWETDADPVKSADNYLRTNKYTFNLLMDLKDPVAKTNKAAAGYKLQGIPAKFVIDKNGMIRFRSLGGTSAGSDAFVEEMSTMIDLAKHG</sequence>
<evidence type="ECO:0000259" key="3">
    <source>
        <dbReference type="PROSITE" id="PS51352"/>
    </source>
</evidence>
<keyword evidence="5" id="KW-1185">Reference proteome</keyword>
<organism evidence="4 5">
    <name type="scientific">Chitinophaga ginsengisegetis</name>
    <dbReference type="NCBI Taxonomy" id="393003"/>
    <lineage>
        <taxon>Bacteria</taxon>
        <taxon>Pseudomonadati</taxon>
        <taxon>Bacteroidota</taxon>
        <taxon>Chitinophagia</taxon>
        <taxon>Chitinophagales</taxon>
        <taxon>Chitinophagaceae</taxon>
        <taxon>Chitinophaga</taxon>
    </lineage>
</organism>
<dbReference type="PROSITE" id="PS00194">
    <property type="entry name" value="THIOREDOXIN_1"/>
    <property type="match status" value="1"/>
</dbReference>
<evidence type="ECO:0000313" key="5">
    <source>
        <dbReference type="Proteomes" id="UP000190166"/>
    </source>
</evidence>
<protein>
    <submittedName>
        <fullName evidence="4">Peroxiredoxin</fullName>
    </submittedName>
</protein>
<feature type="signal peptide" evidence="2">
    <location>
        <begin position="1"/>
        <end position="18"/>
    </location>
</feature>
<dbReference type="AlphaFoldDB" id="A0A1T5N5Y0"/>
<gene>
    <name evidence="4" type="ORF">SAMN05660461_0537</name>
</gene>
<evidence type="ECO:0000313" key="4">
    <source>
        <dbReference type="EMBL" id="SKC95846.1"/>
    </source>
</evidence>
<dbReference type="PROSITE" id="PS51352">
    <property type="entry name" value="THIOREDOXIN_2"/>
    <property type="match status" value="1"/>
</dbReference>
<dbReference type="PANTHER" id="PTHR42852">
    <property type="entry name" value="THIOL:DISULFIDE INTERCHANGE PROTEIN DSBE"/>
    <property type="match status" value="1"/>
</dbReference>
<reference evidence="4 5" key="1">
    <citation type="submission" date="2017-02" db="EMBL/GenBank/DDBJ databases">
        <authorList>
            <person name="Peterson S.W."/>
        </authorList>
    </citation>
    <scope>NUCLEOTIDE SEQUENCE [LARGE SCALE GENOMIC DNA]</scope>
    <source>
        <strain evidence="4 5">DSM 18108</strain>
    </source>
</reference>
<dbReference type="GO" id="GO:0016209">
    <property type="term" value="F:antioxidant activity"/>
    <property type="evidence" value="ECO:0007669"/>
    <property type="project" value="InterPro"/>
</dbReference>
<feature type="chain" id="PRO_5012346278" evidence="2">
    <location>
        <begin position="19"/>
        <end position="470"/>
    </location>
</feature>
<dbReference type="InterPro" id="IPR013766">
    <property type="entry name" value="Thioredoxin_domain"/>
</dbReference>
<feature type="domain" description="Thioredoxin" evidence="3">
    <location>
        <begin position="314"/>
        <end position="469"/>
    </location>
</feature>
<evidence type="ECO:0000256" key="2">
    <source>
        <dbReference type="SAM" id="SignalP"/>
    </source>
</evidence>